<dbReference type="SUPFAM" id="SSF52540">
    <property type="entry name" value="P-loop containing nucleoside triphosphate hydrolases"/>
    <property type="match status" value="1"/>
</dbReference>
<keyword evidence="1" id="KW-0813">Transport</keyword>
<dbReference type="PROSITE" id="PS50893">
    <property type="entry name" value="ABC_TRANSPORTER_2"/>
    <property type="match status" value="1"/>
</dbReference>
<dbReference type="InterPro" id="IPR032823">
    <property type="entry name" value="BCA_ABC_TP_C"/>
</dbReference>
<dbReference type="Proteomes" id="UP000542125">
    <property type="component" value="Unassembled WGS sequence"/>
</dbReference>
<accession>A0A7Y9IVD4</accession>
<keyword evidence="3" id="KW-0547">Nucleotide-binding</keyword>
<reference evidence="6 7" key="1">
    <citation type="submission" date="2020-07" db="EMBL/GenBank/DDBJ databases">
        <title>Genomic Encyclopedia of Type Strains, Phase IV (KMG-V): Genome sequencing to study the core and pangenomes of soil and plant-associated prokaryotes.</title>
        <authorList>
            <person name="Whitman W."/>
        </authorList>
    </citation>
    <scope>NUCLEOTIDE SEQUENCE [LARGE SCALE GENOMIC DNA]</scope>
    <source>
        <strain evidence="6 7">SAS40</strain>
    </source>
</reference>
<keyword evidence="4 6" id="KW-0067">ATP-binding</keyword>
<evidence type="ECO:0000313" key="7">
    <source>
        <dbReference type="Proteomes" id="UP000542125"/>
    </source>
</evidence>
<evidence type="ECO:0000259" key="5">
    <source>
        <dbReference type="PROSITE" id="PS50893"/>
    </source>
</evidence>
<keyword evidence="7" id="KW-1185">Reference proteome</keyword>
<dbReference type="InterPro" id="IPR051120">
    <property type="entry name" value="ABC_AA/LPS_Transport"/>
</dbReference>
<dbReference type="PANTHER" id="PTHR45772:SF2">
    <property type="entry name" value="ABC TRANSPORTER ATP-BINDING PROTEIN"/>
    <property type="match status" value="1"/>
</dbReference>
<keyword evidence="2" id="KW-0472">Membrane</keyword>
<feature type="domain" description="ABC transporter" evidence="5">
    <location>
        <begin position="4"/>
        <end position="245"/>
    </location>
</feature>
<comment type="caution">
    <text evidence="6">The sequence shown here is derived from an EMBL/GenBank/DDBJ whole genome shotgun (WGS) entry which is preliminary data.</text>
</comment>
<dbReference type="GO" id="GO:0005886">
    <property type="term" value="C:plasma membrane"/>
    <property type="evidence" value="ECO:0007669"/>
    <property type="project" value="TreeGrafter"/>
</dbReference>
<dbReference type="Gene3D" id="3.40.50.300">
    <property type="entry name" value="P-loop containing nucleotide triphosphate hydrolases"/>
    <property type="match status" value="1"/>
</dbReference>
<evidence type="ECO:0000256" key="3">
    <source>
        <dbReference type="ARBA" id="ARBA00022741"/>
    </source>
</evidence>
<evidence type="ECO:0000256" key="1">
    <source>
        <dbReference type="ARBA" id="ARBA00022448"/>
    </source>
</evidence>
<dbReference type="SMART" id="SM00382">
    <property type="entry name" value="AAA"/>
    <property type="match status" value="1"/>
</dbReference>
<dbReference type="RefSeq" id="WP_179586188.1">
    <property type="nucleotide sequence ID" value="NZ_JACBYR010000001.1"/>
</dbReference>
<protein>
    <submittedName>
        <fullName evidence="6">Branched-chain amino acid transport system ATP-binding protein</fullName>
    </submittedName>
</protein>
<dbReference type="Pfam" id="PF00005">
    <property type="entry name" value="ABC_tran"/>
    <property type="match status" value="1"/>
</dbReference>
<name>A0A7Y9IVD4_9BURK</name>
<evidence type="ECO:0000313" key="6">
    <source>
        <dbReference type="EMBL" id="NYE82924.1"/>
    </source>
</evidence>
<dbReference type="AlphaFoldDB" id="A0A7Y9IVD4"/>
<dbReference type="InterPro" id="IPR003439">
    <property type="entry name" value="ABC_transporter-like_ATP-bd"/>
</dbReference>
<gene>
    <name evidence="6" type="ORF">FHW18_002195</name>
</gene>
<evidence type="ECO:0000256" key="4">
    <source>
        <dbReference type="ARBA" id="ARBA00022840"/>
    </source>
</evidence>
<dbReference type="InterPro" id="IPR027417">
    <property type="entry name" value="P-loop_NTPase"/>
</dbReference>
<dbReference type="EMBL" id="JACBYR010000001">
    <property type="protein sequence ID" value="NYE82924.1"/>
    <property type="molecule type" value="Genomic_DNA"/>
</dbReference>
<sequence>MTLLRADHLIKRYGGLTVTDDVSMTVNAGEIHAVIGPNGAGKTTLIGQLSGEIKSNSGTISFDGNDITALPIEQRVRRGLARSYQITSVFPDFTALQNVALAVQAQRGHSFRFWEPTTVARELNDPAHQALELVGLASRAGTRVGDMAHGEHRQLELAMALACEPRMLLLDEPMAGMSQRESETMTELLLRLRGKYAMLLVEHDMEAVFALSDCITVLVYGKKIASGTPDEIRRNEDVKTAYLGEEDDDLAAHPAAQEA</sequence>
<evidence type="ECO:0000256" key="2">
    <source>
        <dbReference type="ARBA" id="ARBA00022475"/>
    </source>
</evidence>
<dbReference type="InterPro" id="IPR003593">
    <property type="entry name" value="AAA+_ATPase"/>
</dbReference>
<organism evidence="6 7">
    <name type="scientific">Pigmentiphaga litoralis</name>
    <dbReference type="NCBI Taxonomy" id="516702"/>
    <lineage>
        <taxon>Bacteria</taxon>
        <taxon>Pseudomonadati</taxon>
        <taxon>Pseudomonadota</taxon>
        <taxon>Betaproteobacteria</taxon>
        <taxon>Burkholderiales</taxon>
        <taxon>Alcaligenaceae</taxon>
        <taxon>Pigmentiphaga</taxon>
    </lineage>
</organism>
<dbReference type="GO" id="GO:0016887">
    <property type="term" value="F:ATP hydrolysis activity"/>
    <property type="evidence" value="ECO:0007669"/>
    <property type="project" value="InterPro"/>
</dbReference>
<dbReference type="Pfam" id="PF12399">
    <property type="entry name" value="BCA_ABC_TP_C"/>
    <property type="match status" value="1"/>
</dbReference>
<dbReference type="CDD" id="cd03219">
    <property type="entry name" value="ABC_Mj1267_LivG_branched"/>
    <property type="match status" value="1"/>
</dbReference>
<proteinExistence type="predicted"/>
<dbReference type="PANTHER" id="PTHR45772">
    <property type="entry name" value="CONSERVED COMPONENT OF ABC TRANSPORTER FOR NATURAL AMINO ACIDS-RELATED"/>
    <property type="match status" value="1"/>
</dbReference>
<keyword evidence="2" id="KW-1003">Cell membrane</keyword>
<dbReference type="GO" id="GO:0005524">
    <property type="term" value="F:ATP binding"/>
    <property type="evidence" value="ECO:0007669"/>
    <property type="project" value="UniProtKB-KW"/>
</dbReference>